<dbReference type="Proteomes" id="UP001345219">
    <property type="component" value="Chromosome 11"/>
</dbReference>
<sequence length="83" mass="9019">MVACERRRGALTTAGISDKAQVMLGRSISAYKVGRKGLIRVASTRTRNLQEKKKNKKEGKSAGSTRSYPHPLTGGSRSVICRT</sequence>
<name>A0AAN7KAU0_9MYRT</name>
<organism evidence="2 3">
    <name type="scientific">Trapa incisa</name>
    <dbReference type="NCBI Taxonomy" id="236973"/>
    <lineage>
        <taxon>Eukaryota</taxon>
        <taxon>Viridiplantae</taxon>
        <taxon>Streptophyta</taxon>
        <taxon>Embryophyta</taxon>
        <taxon>Tracheophyta</taxon>
        <taxon>Spermatophyta</taxon>
        <taxon>Magnoliopsida</taxon>
        <taxon>eudicotyledons</taxon>
        <taxon>Gunneridae</taxon>
        <taxon>Pentapetalae</taxon>
        <taxon>rosids</taxon>
        <taxon>malvids</taxon>
        <taxon>Myrtales</taxon>
        <taxon>Lythraceae</taxon>
        <taxon>Trapa</taxon>
    </lineage>
</organism>
<protein>
    <submittedName>
        <fullName evidence="2">Uncharacterized protein</fullName>
    </submittedName>
</protein>
<evidence type="ECO:0000256" key="1">
    <source>
        <dbReference type="SAM" id="MobiDB-lite"/>
    </source>
</evidence>
<dbReference type="EMBL" id="JAXIOK010000008">
    <property type="protein sequence ID" value="KAK4763539.1"/>
    <property type="molecule type" value="Genomic_DNA"/>
</dbReference>
<proteinExistence type="predicted"/>
<evidence type="ECO:0000313" key="3">
    <source>
        <dbReference type="Proteomes" id="UP001345219"/>
    </source>
</evidence>
<dbReference type="AlphaFoldDB" id="A0AAN7KAU0"/>
<reference evidence="2 3" key="1">
    <citation type="journal article" date="2023" name="Hortic Res">
        <title>Pangenome of water caltrop reveals structural variations and asymmetric subgenome divergence after allopolyploidization.</title>
        <authorList>
            <person name="Zhang X."/>
            <person name="Chen Y."/>
            <person name="Wang L."/>
            <person name="Yuan Y."/>
            <person name="Fang M."/>
            <person name="Shi L."/>
            <person name="Lu R."/>
            <person name="Comes H.P."/>
            <person name="Ma Y."/>
            <person name="Chen Y."/>
            <person name="Huang G."/>
            <person name="Zhou Y."/>
            <person name="Zheng Z."/>
            <person name="Qiu Y."/>
        </authorList>
    </citation>
    <scope>NUCLEOTIDE SEQUENCE [LARGE SCALE GENOMIC DNA]</scope>
    <source>
        <tissue evidence="2">Roots</tissue>
    </source>
</reference>
<keyword evidence="3" id="KW-1185">Reference proteome</keyword>
<evidence type="ECO:0000313" key="2">
    <source>
        <dbReference type="EMBL" id="KAK4763539.1"/>
    </source>
</evidence>
<gene>
    <name evidence="2" type="ORF">SAY87_012977</name>
</gene>
<accession>A0AAN7KAU0</accession>
<feature type="region of interest" description="Disordered" evidence="1">
    <location>
        <begin position="43"/>
        <end position="83"/>
    </location>
</feature>
<comment type="caution">
    <text evidence="2">The sequence shown here is derived from an EMBL/GenBank/DDBJ whole genome shotgun (WGS) entry which is preliminary data.</text>
</comment>